<dbReference type="AlphaFoldDB" id="A0A4V3VL21"/>
<keyword evidence="1" id="KW-0812">Transmembrane</keyword>
<proteinExistence type="predicted"/>
<comment type="caution">
    <text evidence="3">The sequence shown here is derived from an EMBL/GenBank/DDBJ whole genome shotgun (WGS) entry which is preliminary data.</text>
</comment>
<keyword evidence="4" id="KW-1185">Reference proteome</keyword>
<protein>
    <submittedName>
        <fullName evidence="3">SHOCT domain-containing protein</fullName>
    </submittedName>
</protein>
<evidence type="ECO:0000256" key="1">
    <source>
        <dbReference type="SAM" id="Phobius"/>
    </source>
</evidence>
<name>A0A4V3VL21_9EURY</name>
<organism evidence="3 4">
    <name type="scientific">Salinadaptatus halalkaliphilus</name>
    <dbReference type="NCBI Taxonomy" id="2419781"/>
    <lineage>
        <taxon>Archaea</taxon>
        <taxon>Methanobacteriati</taxon>
        <taxon>Methanobacteriota</taxon>
        <taxon>Stenosarchaea group</taxon>
        <taxon>Halobacteria</taxon>
        <taxon>Halobacteriales</taxon>
        <taxon>Natrialbaceae</taxon>
        <taxon>Salinadaptatus</taxon>
    </lineage>
</organism>
<accession>A0A4V3VL21</accession>
<feature type="transmembrane region" description="Helical" evidence="1">
    <location>
        <begin position="12"/>
        <end position="32"/>
    </location>
</feature>
<feature type="transmembrane region" description="Helical" evidence="1">
    <location>
        <begin position="52"/>
        <end position="74"/>
    </location>
</feature>
<feature type="domain" description="SHOCT" evidence="2">
    <location>
        <begin position="87"/>
        <end position="113"/>
    </location>
</feature>
<evidence type="ECO:0000313" key="3">
    <source>
        <dbReference type="EMBL" id="THE63997.1"/>
    </source>
</evidence>
<dbReference type="RefSeq" id="WP_141465539.1">
    <property type="nucleotide sequence ID" value="NZ_RBZW01000045.1"/>
</dbReference>
<gene>
    <name evidence="3" type="ORF">D8Y22_15210</name>
</gene>
<sequence>MTQTDSLTRTILLVLLGLFAIPLVMMLVMMPAMGAFGWSHMGGWMWDSPGGWVAMILMMAIPLLIVIGIGYLIYQSLGTETTEQTDEALEQLRRVYARGEISDEEFERRRKKLQRDTEPA</sequence>
<evidence type="ECO:0000259" key="2">
    <source>
        <dbReference type="Pfam" id="PF09851"/>
    </source>
</evidence>
<dbReference type="Pfam" id="PF09851">
    <property type="entry name" value="SHOCT"/>
    <property type="match status" value="1"/>
</dbReference>
<dbReference type="InterPro" id="IPR018649">
    <property type="entry name" value="SHOCT"/>
</dbReference>
<dbReference type="OrthoDB" id="53394at2157"/>
<dbReference type="Proteomes" id="UP000318864">
    <property type="component" value="Unassembled WGS sequence"/>
</dbReference>
<dbReference type="EMBL" id="RBZW01000045">
    <property type="protein sequence ID" value="THE63997.1"/>
    <property type="molecule type" value="Genomic_DNA"/>
</dbReference>
<evidence type="ECO:0000313" key="4">
    <source>
        <dbReference type="Proteomes" id="UP000318864"/>
    </source>
</evidence>
<reference evidence="3 4" key="1">
    <citation type="submission" date="2018-10" db="EMBL/GenBank/DDBJ databases">
        <title>Natronolimnobius sp. XQ-INN 246 isolated from Inner Mongolia Autonomous Region of China.</title>
        <authorList>
            <person name="Xue Q."/>
        </authorList>
    </citation>
    <scope>NUCLEOTIDE SEQUENCE [LARGE SCALE GENOMIC DNA]</scope>
    <source>
        <strain evidence="3 4">XQ-INN 246</strain>
    </source>
</reference>
<keyword evidence="1" id="KW-0472">Membrane</keyword>
<keyword evidence="1" id="KW-1133">Transmembrane helix</keyword>